<accession>A0A0E0S383</accession>
<evidence type="ECO:0000256" key="4">
    <source>
        <dbReference type="SAM" id="MobiDB-lite"/>
    </source>
</evidence>
<accession>A0A098DGA1</accession>
<dbReference type="Gene3D" id="4.10.240.10">
    <property type="entry name" value="Zn(2)-C6 fungal-type DNA-binding domain"/>
    <property type="match status" value="1"/>
</dbReference>
<dbReference type="GO" id="GO:0003677">
    <property type="term" value="F:DNA binding"/>
    <property type="evidence" value="ECO:0007669"/>
    <property type="project" value="InterPro"/>
</dbReference>
<dbReference type="GO" id="GO:0006351">
    <property type="term" value="P:DNA-templated transcription"/>
    <property type="evidence" value="ECO:0007669"/>
    <property type="project" value="InterPro"/>
</dbReference>
<dbReference type="EnsemblFungi" id="CEF77958">
    <property type="protein sequence ID" value="CEF77958"/>
    <property type="gene ID" value="FGRRES_16308_M"/>
</dbReference>
<dbReference type="eggNOG" id="ENOG502RY77">
    <property type="taxonomic scope" value="Eukaryota"/>
</dbReference>
<dbReference type="PROSITE" id="PS50048">
    <property type="entry name" value="ZN2_CY6_FUNGAL_2"/>
    <property type="match status" value="1"/>
</dbReference>
<reference evidence="7 8" key="2">
    <citation type="journal article" date="2010" name="Nature">
        <title>Comparative genomics reveals mobile pathogenicity chromosomes in Fusarium.</title>
        <authorList>
            <person name="Ma L.J."/>
            <person name="van der Does H.C."/>
            <person name="Borkovich K.A."/>
            <person name="Coleman J.J."/>
            <person name="Daboussi M.J."/>
            <person name="Di Pietro A."/>
            <person name="Dufresne M."/>
            <person name="Freitag M."/>
            <person name="Grabherr M."/>
            <person name="Henrissat B."/>
            <person name="Houterman P.M."/>
            <person name="Kang S."/>
            <person name="Shim W.B."/>
            <person name="Woloshuk C."/>
            <person name="Xie X."/>
            <person name="Xu J.R."/>
            <person name="Antoniw J."/>
            <person name="Baker S.E."/>
            <person name="Bluhm B.H."/>
            <person name="Breakspear A."/>
            <person name="Brown D.W."/>
            <person name="Butchko R.A."/>
            <person name="Chapman S."/>
            <person name="Coulson R."/>
            <person name="Coutinho P.M."/>
            <person name="Danchin E.G."/>
            <person name="Diener A."/>
            <person name="Gale L.R."/>
            <person name="Gardiner D.M."/>
            <person name="Goff S."/>
            <person name="Hammond-Kosack K.E."/>
            <person name="Hilburn K."/>
            <person name="Hua-Van A."/>
            <person name="Jonkers W."/>
            <person name="Kazan K."/>
            <person name="Kodira C.D."/>
            <person name="Koehrsen M."/>
            <person name="Kumar L."/>
            <person name="Lee Y.H."/>
            <person name="Li L."/>
            <person name="Manners J.M."/>
            <person name="Miranda-Saavedra D."/>
            <person name="Mukherjee M."/>
            <person name="Park G."/>
            <person name="Park J."/>
            <person name="Park S.Y."/>
            <person name="Proctor R.H."/>
            <person name="Regev A."/>
            <person name="Ruiz-Roldan M.C."/>
            <person name="Sain D."/>
            <person name="Sakthikumar S."/>
            <person name="Sykes S."/>
            <person name="Schwartz D.C."/>
            <person name="Turgeon B.G."/>
            <person name="Wapinski I."/>
            <person name="Yoder O."/>
            <person name="Young S."/>
            <person name="Zeng Q."/>
            <person name="Zhou S."/>
            <person name="Galagan J."/>
            <person name="Cuomo C.A."/>
            <person name="Kistler H.C."/>
            <person name="Rep M."/>
        </authorList>
    </citation>
    <scope>GENOME REANNOTATION</scope>
    <source>
        <strain evidence="8">ATCC MYA-4620 / CBS 123657 / FGSC 9075 / NRRL 31084 / PH-1</strain>
        <strain evidence="7">PH-1 / ATCC MYA-4620 / FGSC 9075 / NRRL 31084</strain>
    </source>
</reference>
<keyword evidence="8" id="KW-1185">Reference proteome</keyword>
<dbReference type="PANTHER" id="PTHR31001:SF40">
    <property type="entry name" value="ZN(II)2CYS6 TRANSCRIPTION FACTOR (EUROFUNG)"/>
    <property type="match status" value="1"/>
</dbReference>
<gene>
    <name evidence="7" type="primary">FG03205.1</name>
    <name evidence="6" type="ORF">FGRAMPH1_01T12311</name>
</gene>
<dbReference type="VEuPathDB" id="FungiDB:FGRAMPH1_01G12311"/>
<dbReference type="InterPro" id="IPR036864">
    <property type="entry name" value="Zn2-C6_fun-type_DNA-bd_sf"/>
</dbReference>
<comment type="subcellular location">
    <subcellularLocation>
        <location evidence="1">Nucleus</location>
    </subcellularLocation>
</comment>
<dbReference type="CDD" id="cd00067">
    <property type="entry name" value="GAL4"/>
    <property type="match status" value="1"/>
</dbReference>
<name>A0A098DGA1_GIBZE</name>
<evidence type="ECO:0000313" key="8">
    <source>
        <dbReference type="Proteomes" id="UP000070720"/>
    </source>
</evidence>
<dbReference type="STRING" id="229533.A0A098DGA1"/>
<dbReference type="AlphaFoldDB" id="A0A098DGA1"/>
<evidence type="ECO:0000313" key="6">
    <source>
        <dbReference type="EMBL" id="CEF77958.1"/>
    </source>
</evidence>
<reference evidence="7" key="4">
    <citation type="submission" date="2017-01" db="UniProtKB">
        <authorList>
            <consortium name="EnsemblFungi"/>
        </authorList>
    </citation>
    <scope>IDENTIFICATION</scope>
    <source>
        <strain evidence="7">PH-1 / ATCC MYA-4620 / FGSC 9075 / NRRL 31084</strain>
    </source>
</reference>
<dbReference type="PANTHER" id="PTHR31001">
    <property type="entry name" value="UNCHARACTERIZED TRANSCRIPTIONAL REGULATORY PROTEIN"/>
    <property type="match status" value="1"/>
</dbReference>
<keyword evidence="2" id="KW-0479">Metal-binding</keyword>
<sequence>MDQLSPSSTGSSNRVQPPRRRPRKPLNCDPCRHSKLKCDRQLPCSTCLKRGWQDSCAYGSNFTGPRGRRKTRTSNIEPVVQVAEPQFDTIIPQAQPQIQVQPQEAASSPNRTPEPIQDRWDNILQRPRVERCPTGPDAQRPTVTLSLGPTVPIEELLALLPPASITEYLVVRYFGTLSSIFHIIHGPTFQKQFLAFVEAPEKTSLSWLALLFAILSLTLETLRPDDAGLNLLWQDPNVPRDLRALSQKFRNAAMMSLSQDQFLVRHDLDTLEALLILVYMISHNEGPEYAWALLGTALNIATALRCHAGAPISNHIERERHRRCWAGILIIHTDQALCFRDIDLTYLLKMTAAMPAWVNDTDIQEHGIKDSPVTPGSKFTDMTLIKFQVQLFQLSTQICSHISSNEKFDETILLRYDAAVAKEQKEWDAIYLVDGNRSILDTEGYVHWCTLQTYAHQLYLLLHRPFHSSRSNHFHAESREKCIRSGLALLDIHHQFFELPRMKCYRWLVKGAISCNSLHGAVALTSCMLDMPDSSDLAEHMSAIDAALTRMETLKMKSPACSNVYRILRCLRSYLKKREPELTVLPEDLELRFEDWANNVDWFRPDAIDWAVWDQYITPQSDYPENIMS</sequence>
<dbReference type="Proteomes" id="UP000070720">
    <property type="component" value="Chromosome 2"/>
</dbReference>
<reference evidence="6 8" key="3">
    <citation type="journal article" date="2015" name="BMC Genomics">
        <title>The completed genome sequence of the pathogenic ascomycete fungus Fusarium graminearum.</title>
        <authorList>
            <person name="King R."/>
            <person name="Urban M."/>
            <person name="Hammond-Kosack M.C."/>
            <person name="Hassani-Pak K."/>
            <person name="Hammond-Kosack K.E."/>
        </authorList>
    </citation>
    <scope>NUCLEOTIDE SEQUENCE [LARGE SCALE GENOMIC DNA]</scope>
    <source>
        <strain evidence="8">ATCC MYA-4620 / CBS 123657 / FGSC 9075 / NRRL 31084 / PH-1</strain>
        <strain evidence="6">PH-1</strain>
    </source>
</reference>
<dbReference type="GO" id="GO:0005634">
    <property type="term" value="C:nucleus"/>
    <property type="evidence" value="ECO:0007669"/>
    <property type="project" value="UniProtKB-SubCell"/>
</dbReference>
<dbReference type="SUPFAM" id="SSF57701">
    <property type="entry name" value="Zn2/Cys6 DNA-binding domain"/>
    <property type="match status" value="1"/>
</dbReference>
<feature type="region of interest" description="Disordered" evidence="4">
    <location>
        <begin position="97"/>
        <end position="117"/>
    </location>
</feature>
<keyword evidence="3" id="KW-0539">Nucleus</keyword>
<feature type="compositionally biased region" description="Low complexity" evidence="4">
    <location>
        <begin position="97"/>
        <end position="106"/>
    </location>
</feature>
<dbReference type="InParanoid" id="A0A098DGA1"/>
<reference evidence="7 8" key="1">
    <citation type="journal article" date="2007" name="Science">
        <title>The Fusarium graminearum genome reveals a link between localized polymorphism and pathogen specialization.</title>
        <authorList>
            <person name="Cuomo C.A."/>
            <person name="Gueldener U."/>
            <person name="Xu J.-R."/>
            <person name="Trail F."/>
            <person name="Turgeon B.G."/>
            <person name="Di Pietro A."/>
            <person name="Walton J.D."/>
            <person name="Ma L.-J."/>
            <person name="Baker S.E."/>
            <person name="Rep M."/>
            <person name="Adam G."/>
            <person name="Antoniw J."/>
            <person name="Baldwin T."/>
            <person name="Calvo S.E."/>
            <person name="Chang Y.-L."/>
            <person name="DeCaprio D."/>
            <person name="Gale L.R."/>
            <person name="Gnerre S."/>
            <person name="Goswami R.S."/>
            <person name="Hammond-Kosack K."/>
            <person name="Harris L.J."/>
            <person name="Hilburn K."/>
            <person name="Kennell J.C."/>
            <person name="Kroken S."/>
            <person name="Magnuson J.K."/>
            <person name="Mannhaupt G."/>
            <person name="Mauceli E.W."/>
            <person name="Mewes H.-W."/>
            <person name="Mitterbauer R."/>
            <person name="Muehlbauer G."/>
            <person name="Muensterkoetter M."/>
            <person name="Nelson D."/>
            <person name="O'Donnell K."/>
            <person name="Ouellet T."/>
            <person name="Qi W."/>
            <person name="Quesneville H."/>
            <person name="Roncero M.I.G."/>
            <person name="Seong K.-Y."/>
            <person name="Tetko I.V."/>
            <person name="Urban M."/>
            <person name="Waalwijk C."/>
            <person name="Ward T.J."/>
            <person name="Yao J."/>
            <person name="Birren B.W."/>
            <person name="Kistler H.C."/>
        </authorList>
    </citation>
    <scope>NUCLEOTIDE SEQUENCE [LARGE SCALE GENOMIC DNA]</scope>
    <source>
        <strain evidence="8">ATCC MYA-4620 / CBS 123657 / FGSC 9075 / NRRL 31084 / PH-1</strain>
        <strain evidence="7">PH-1 / ATCC MYA-4620 / FGSC 9075 / NRRL 31084</strain>
    </source>
</reference>
<evidence type="ECO:0000313" key="7">
    <source>
        <dbReference type="EnsemblFungi" id="CEF77958"/>
    </source>
</evidence>
<evidence type="ECO:0000256" key="1">
    <source>
        <dbReference type="ARBA" id="ARBA00004123"/>
    </source>
</evidence>
<protein>
    <submittedName>
        <fullName evidence="6">Chromosome 2, complete genome</fullName>
    </submittedName>
</protein>
<dbReference type="GO" id="GO:0008270">
    <property type="term" value="F:zinc ion binding"/>
    <property type="evidence" value="ECO:0007669"/>
    <property type="project" value="InterPro"/>
</dbReference>
<dbReference type="EMBL" id="HG970333">
    <property type="protein sequence ID" value="CEF77958.1"/>
    <property type="molecule type" value="Genomic_DNA"/>
</dbReference>
<proteinExistence type="predicted"/>
<dbReference type="GO" id="GO:0000981">
    <property type="term" value="F:DNA-binding transcription factor activity, RNA polymerase II-specific"/>
    <property type="evidence" value="ECO:0007669"/>
    <property type="project" value="InterPro"/>
</dbReference>
<evidence type="ECO:0000259" key="5">
    <source>
        <dbReference type="PROSITE" id="PS50048"/>
    </source>
</evidence>
<feature type="compositionally biased region" description="Polar residues" evidence="4">
    <location>
        <begin position="1"/>
        <end position="15"/>
    </location>
</feature>
<dbReference type="CDD" id="cd12148">
    <property type="entry name" value="fungal_TF_MHR"/>
    <property type="match status" value="1"/>
</dbReference>
<dbReference type="InterPro" id="IPR001138">
    <property type="entry name" value="Zn2Cys6_DnaBD"/>
</dbReference>
<dbReference type="InterPro" id="IPR050613">
    <property type="entry name" value="Sec_Metabolite_Reg"/>
</dbReference>
<dbReference type="Pfam" id="PF00172">
    <property type="entry name" value="Zn_clus"/>
    <property type="match status" value="1"/>
</dbReference>
<feature type="region of interest" description="Disordered" evidence="4">
    <location>
        <begin position="1"/>
        <end position="30"/>
    </location>
</feature>
<feature type="domain" description="Zn(2)-C6 fungal-type" evidence="5">
    <location>
        <begin position="27"/>
        <end position="58"/>
    </location>
</feature>
<dbReference type="SMART" id="SM00066">
    <property type="entry name" value="GAL4"/>
    <property type="match status" value="1"/>
</dbReference>
<evidence type="ECO:0000256" key="3">
    <source>
        <dbReference type="ARBA" id="ARBA00023242"/>
    </source>
</evidence>
<evidence type="ECO:0000256" key="2">
    <source>
        <dbReference type="ARBA" id="ARBA00022723"/>
    </source>
</evidence>
<organism evidence="6 8">
    <name type="scientific">Gibberella zeae (strain ATCC MYA-4620 / CBS 123657 / FGSC 9075 / NRRL 31084 / PH-1)</name>
    <name type="common">Wheat head blight fungus</name>
    <name type="synonym">Fusarium graminearum</name>
    <dbReference type="NCBI Taxonomy" id="229533"/>
    <lineage>
        <taxon>Eukaryota</taxon>
        <taxon>Fungi</taxon>
        <taxon>Dikarya</taxon>
        <taxon>Ascomycota</taxon>
        <taxon>Pezizomycotina</taxon>
        <taxon>Sordariomycetes</taxon>
        <taxon>Hypocreomycetidae</taxon>
        <taxon>Hypocreales</taxon>
        <taxon>Nectriaceae</taxon>
        <taxon>Fusarium</taxon>
    </lineage>
</organism>
<dbReference type="Pfam" id="PF04082">
    <property type="entry name" value="Fungal_trans"/>
    <property type="match status" value="1"/>
</dbReference>
<dbReference type="InterPro" id="IPR007219">
    <property type="entry name" value="XnlR_reg_dom"/>
</dbReference>